<reference evidence="10" key="1">
    <citation type="journal article" date="2017" name="Nat. Microbiol.">
        <title>Global analysis of biosynthetic gene clusters reveals vast potential of secondary metabolite production in Penicillium species.</title>
        <authorList>
            <person name="Nielsen J.C."/>
            <person name="Grijseels S."/>
            <person name="Prigent S."/>
            <person name="Ji B."/>
            <person name="Dainat J."/>
            <person name="Nielsen K.F."/>
            <person name="Frisvad J.C."/>
            <person name="Workman M."/>
            <person name="Nielsen J."/>
        </authorList>
    </citation>
    <scope>NUCLEOTIDE SEQUENCE [LARGE SCALE GENOMIC DNA]</scope>
    <source>
        <strain evidence="10">IBT 24891</strain>
    </source>
</reference>
<dbReference type="CDD" id="cd05966">
    <property type="entry name" value="ACS"/>
    <property type="match status" value="1"/>
</dbReference>
<dbReference type="InterPro" id="IPR025110">
    <property type="entry name" value="AMP-bd_C"/>
</dbReference>
<evidence type="ECO:0000313" key="10">
    <source>
        <dbReference type="Proteomes" id="UP000191285"/>
    </source>
</evidence>
<dbReference type="GO" id="GO:0005524">
    <property type="term" value="F:ATP binding"/>
    <property type="evidence" value="ECO:0007669"/>
    <property type="project" value="UniProtKB-UniRule"/>
</dbReference>
<evidence type="ECO:0000256" key="4">
    <source>
        <dbReference type="ARBA" id="ARBA00022840"/>
    </source>
</evidence>
<evidence type="ECO:0000256" key="5">
    <source>
        <dbReference type="RuleBase" id="RU361147"/>
    </source>
</evidence>
<dbReference type="Pfam" id="PF16177">
    <property type="entry name" value="ACAS_N"/>
    <property type="match status" value="1"/>
</dbReference>
<dbReference type="FunFam" id="3.40.50.12780:FF:000001">
    <property type="entry name" value="Acetyl-coenzyme A synthetase"/>
    <property type="match status" value="1"/>
</dbReference>
<dbReference type="InterPro" id="IPR032387">
    <property type="entry name" value="ACAS_N"/>
</dbReference>
<dbReference type="NCBIfam" id="NF001208">
    <property type="entry name" value="PRK00174.1"/>
    <property type="match status" value="1"/>
</dbReference>
<dbReference type="GO" id="GO:0016208">
    <property type="term" value="F:AMP binding"/>
    <property type="evidence" value="ECO:0007669"/>
    <property type="project" value="InterPro"/>
</dbReference>
<evidence type="ECO:0000259" key="6">
    <source>
        <dbReference type="Pfam" id="PF00501"/>
    </source>
</evidence>
<protein>
    <recommendedName>
        <fullName evidence="5">Acetyl-coenzyme A synthetase</fullName>
        <ecNumber evidence="5">6.2.1.1</ecNumber>
    </recommendedName>
</protein>
<dbReference type="InterPro" id="IPR020845">
    <property type="entry name" value="AMP-binding_CS"/>
</dbReference>
<dbReference type="InterPro" id="IPR045851">
    <property type="entry name" value="AMP-bd_C_sf"/>
</dbReference>
<feature type="domain" description="AMP-binding enzyme C-terminal" evidence="7">
    <location>
        <begin position="539"/>
        <end position="616"/>
    </location>
</feature>
<dbReference type="Gene3D" id="3.30.300.30">
    <property type="match status" value="1"/>
</dbReference>
<dbReference type="GO" id="GO:0003987">
    <property type="term" value="F:acetate-CoA ligase activity"/>
    <property type="evidence" value="ECO:0007669"/>
    <property type="project" value="UniProtKB-UniRule"/>
</dbReference>
<evidence type="ECO:0000313" key="9">
    <source>
        <dbReference type="EMBL" id="OQE18625.1"/>
    </source>
</evidence>
<comment type="caution">
    <text evidence="9">The sequence shown here is derived from an EMBL/GenBank/DDBJ whole genome shotgun (WGS) entry which is preliminary data.</text>
</comment>
<dbReference type="PANTHER" id="PTHR24095:SF14">
    <property type="entry name" value="ACETYL-COENZYME A SYNTHETASE 1"/>
    <property type="match status" value="1"/>
</dbReference>
<dbReference type="GO" id="GO:0019427">
    <property type="term" value="P:acetyl-CoA biosynthetic process from acetate"/>
    <property type="evidence" value="ECO:0007669"/>
    <property type="project" value="InterPro"/>
</dbReference>
<dbReference type="SUPFAM" id="SSF56801">
    <property type="entry name" value="Acetyl-CoA synthetase-like"/>
    <property type="match status" value="1"/>
</dbReference>
<dbReference type="EC" id="6.2.1.1" evidence="5"/>
<dbReference type="PROSITE" id="PS00455">
    <property type="entry name" value="AMP_BINDING"/>
    <property type="match status" value="1"/>
</dbReference>
<keyword evidence="3 5" id="KW-0547">Nucleotide-binding</keyword>
<evidence type="ECO:0000256" key="2">
    <source>
        <dbReference type="ARBA" id="ARBA00022598"/>
    </source>
</evidence>
<gene>
    <name evidence="9" type="ORF">PENSTE_c017G10253</name>
</gene>
<sequence length="656" mass="72453">MTKLAANTIEVDAKWRSRHPTAPHLAGLDEFQSLYQDSIHNPSQFWAKQARELLSFDRDFHTTTSGSFHRGDAAWFLGGQLNACFNCVDRHAIQDPNRVGIIYEPDDPANDCRSITYGELLAEICQLAGFLRSQGVKKGDIVTIYMPMIPEAAIAVLACTRIGAVHSVVFAGFSAGALRDRIQDAKSTVIITTDEGRRGGKTISTKVVVDEAVRENHKISTVLVYERTGGQIPWMDGRDFRWKEEIQKYPAYISPEGMDSEDPLFLLYTSGSTGKPKGLLHTHAGYLLGASVTGKYVFDLNPQDRFFCSGDIGWITGHTYVVYAPLLLGSTTVMFEGTPTYPNHTRLWDVLEKHQATHFYGAPTSFRVLKALVDKADVENHDLSKLRALGSVGEPIAPEIWKWYHSFMGDGNACVTDTYWQTETGSHIIAAYTGVTPMKPGSASFPCFGIDVAILDPTTGEELQGNSVEGVLAVKKPWPSMARTIRGNHDRYLESYFNTYNGYYFTGDGAYRDADGYYWIRGRVDDVINVSGHRLSTSEIESALVEHESVAEAAIIGVPDDLTGQAVNTVVSLKSKQAAMNIEKELILQIRKVIGPFAAPKRVIILPDLPKTRSGKTVRRILRKALSGDTEFGDTSTLADPSVIDELTKILQKADQ</sequence>
<dbReference type="PANTHER" id="PTHR24095">
    <property type="entry name" value="ACETYL-COENZYME A SYNTHETASE"/>
    <property type="match status" value="1"/>
</dbReference>
<dbReference type="InterPro" id="IPR000873">
    <property type="entry name" value="AMP-dep_synth/lig_dom"/>
</dbReference>
<dbReference type="InterPro" id="IPR042099">
    <property type="entry name" value="ANL_N_sf"/>
</dbReference>
<feature type="domain" description="Acetyl-coenzyme A synthetase N-terminal" evidence="8">
    <location>
        <begin position="32"/>
        <end position="87"/>
    </location>
</feature>
<feature type="domain" description="AMP-dependent synthetase/ligase" evidence="6">
    <location>
        <begin position="89"/>
        <end position="478"/>
    </location>
</feature>
<dbReference type="AlphaFoldDB" id="A0A1V6SX72"/>
<dbReference type="InterPro" id="IPR011904">
    <property type="entry name" value="Ac_CoA_lig"/>
</dbReference>
<accession>A0A1V6SX72</accession>
<dbReference type="EMBL" id="MLKD01000017">
    <property type="protein sequence ID" value="OQE18625.1"/>
    <property type="molecule type" value="Genomic_DNA"/>
</dbReference>
<comment type="catalytic activity">
    <reaction evidence="5">
        <text>acetate + ATP + CoA = acetyl-CoA + AMP + diphosphate</text>
        <dbReference type="Rhea" id="RHEA:23176"/>
        <dbReference type="ChEBI" id="CHEBI:30089"/>
        <dbReference type="ChEBI" id="CHEBI:30616"/>
        <dbReference type="ChEBI" id="CHEBI:33019"/>
        <dbReference type="ChEBI" id="CHEBI:57287"/>
        <dbReference type="ChEBI" id="CHEBI:57288"/>
        <dbReference type="ChEBI" id="CHEBI:456215"/>
        <dbReference type="EC" id="6.2.1.1"/>
    </reaction>
</comment>
<dbReference type="Pfam" id="PF00501">
    <property type="entry name" value="AMP-binding"/>
    <property type="match status" value="1"/>
</dbReference>
<dbReference type="GO" id="GO:0005829">
    <property type="term" value="C:cytosol"/>
    <property type="evidence" value="ECO:0007669"/>
    <property type="project" value="TreeGrafter"/>
</dbReference>
<organism evidence="9 10">
    <name type="scientific">Penicillium steckii</name>
    <dbReference type="NCBI Taxonomy" id="303698"/>
    <lineage>
        <taxon>Eukaryota</taxon>
        <taxon>Fungi</taxon>
        <taxon>Dikarya</taxon>
        <taxon>Ascomycota</taxon>
        <taxon>Pezizomycotina</taxon>
        <taxon>Eurotiomycetes</taxon>
        <taxon>Eurotiomycetidae</taxon>
        <taxon>Eurotiales</taxon>
        <taxon>Aspergillaceae</taxon>
        <taxon>Penicillium</taxon>
    </lineage>
</organism>
<dbReference type="OrthoDB" id="1706066at2759"/>
<keyword evidence="2 5" id="KW-0436">Ligase</keyword>
<keyword evidence="4 5" id="KW-0067">ATP-binding</keyword>
<evidence type="ECO:0000256" key="1">
    <source>
        <dbReference type="ARBA" id="ARBA00006432"/>
    </source>
</evidence>
<evidence type="ECO:0000256" key="3">
    <source>
        <dbReference type="ARBA" id="ARBA00022741"/>
    </source>
</evidence>
<dbReference type="Pfam" id="PF13193">
    <property type="entry name" value="AMP-binding_C"/>
    <property type="match status" value="1"/>
</dbReference>
<dbReference type="STRING" id="303698.A0A1V6SX72"/>
<dbReference type="Proteomes" id="UP000191285">
    <property type="component" value="Unassembled WGS sequence"/>
</dbReference>
<comment type="similarity">
    <text evidence="1 5">Belongs to the ATP-dependent AMP-binding enzyme family.</text>
</comment>
<keyword evidence="10" id="KW-1185">Reference proteome</keyword>
<evidence type="ECO:0000259" key="7">
    <source>
        <dbReference type="Pfam" id="PF13193"/>
    </source>
</evidence>
<name>A0A1V6SX72_9EURO</name>
<proteinExistence type="inferred from homology"/>
<evidence type="ECO:0000259" key="8">
    <source>
        <dbReference type="Pfam" id="PF16177"/>
    </source>
</evidence>
<dbReference type="Gene3D" id="3.40.50.12780">
    <property type="entry name" value="N-terminal domain of ligase-like"/>
    <property type="match status" value="1"/>
</dbReference>
<dbReference type="NCBIfam" id="TIGR02188">
    <property type="entry name" value="Ac_CoA_lig_AcsA"/>
    <property type="match status" value="1"/>
</dbReference>